<dbReference type="AlphaFoldDB" id="A0ABD0M4E3"/>
<reference evidence="1 2" key="1">
    <citation type="journal article" date="2023" name="Sci. Data">
        <title>Genome assembly of the Korean intertidal mud-creeper Batillaria attramentaria.</title>
        <authorList>
            <person name="Patra A.K."/>
            <person name="Ho P.T."/>
            <person name="Jun S."/>
            <person name="Lee S.J."/>
            <person name="Kim Y."/>
            <person name="Won Y.J."/>
        </authorList>
    </citation>
    <scope>NUCLEOTIDE SEQUENCE [LARGE SCALE GENOMIC DNA]</scope>
    <source>
        <strain evidence="1">Wonlab-2016</strain>
    </source>
</reference>
<name>A0ABD0M4E3_9CAEN</name>
<keyword evidence="2" id="KW-1185">Reference proteome</keyword>
<dbReference type="EMBL" id="JACVVK020000006">
    <property type="protein sequence ID" value="KAK7506530.1"/>
    <property type="molecule type" value="Genomic_DNA"/>
</dbReference>
<accession>A0ABD0M4E3</accession>
<evidence type="ECO:0000313" key="2">
    <source>
        <dbReference type="Proteomes" id="UP001519460"/>
    </source>
</evidence>
<proteinExistence type="predicted"/>
<comment type="caution">
    <text evidence="1">The sequence shown here is derived from an EMBL/GenBank/DDBJ whole genome shotgun (WGS) entry which is preliminary data.</text>
</comment>
<evidence type="ECO:0000313" key="1">
    <source>
        <dbReference type="EMBL" id="KAK7506530.1"/>
    </source>
</evidence>
<gene>
    <name evidence="1" type="ORF">BaRGS_00002005</name>
</gene>
<protein>
    <submittedName>
        <fullName evidence="1">Uncharacterized protein</fullName>
    </submittedName>
</protein>
<dbReference type="Proteomes" id="UP001519460">
    <property type="component" value="Unassembled WGS sequence"/>
</dbReference>
<sequence>MWYTFAGDEAVSVMRDANKSPWHGTWCTVSSVQWVSTVLEAAQRDACPTVDYQTQHQGRSSRLTFEQF</sequence>
<organism evidence="1 2">
    <name type="scientific">Batillaria attramentaria</name>
    <dbReference type="NCBI Taxonomy" id="370345"/>
    <lineage>
        <taxon>Eukaryota</taxon>
        <taxon>Metazoa</taxon>
        <taxon>Spiralia</taxon>
        <taxon>Lophotrochozoa</taxon>
        <taxon>Mollusca</taxon>
        <taxon>Gastropoda</taxon>
        <taxon>Caenogastropoda</taxon>
        <taxon>Sorbeoconcha</taxon>
        <taxon>Cerithioidea</taxon>
        <taxon>Batillariidae</taxon>
        <taxon>Batillaria</taxon>
    </lineage>
</organism>